<sequence>MAPDQLAIPLRDSESSCTDSVKKTQDITLSHSWIQRWCRNKSATSPQKKADVVVVCEPLSSSREAIDDFQKKQYPSIAAMALMGKAMTGFRPCEFKNRGSFVVWTTK</sequence>
<dbReference type="InParanoid" id="A0A1Q3AR99"/>
<dbReference type="OrthoDB" id="649277at2759"/>
<name>A0A1Q3AR99_CEPFO</name>
<protein>
    <submittedName>
        <fullName evidence="1">Uncharacterized protein</fullName>
    </submittedName>
</protein>
<evidence type="ECO:0000313" key="1">
    <source>
        <dbReference type="EMBL" id="GAV58249.1"/>
    </source>
</evidence>
<keyword evidence="2" id="KW-1185">Reference proteome</keyword>
<dbReference type="Proteomes" id="UP000187406">
    <property type="component" value="Unassembled WGS sequence"/>
</dbReference>
<comment type="caution">
    <text evidence="1">The sequence shown here is derived from an EMBL/GenBank/DDBJ whole genome shotgun (WGS) entry which is preliminary data.</text>
</comment>
<accession>A0A1Q3AR99</accession>
<dbReference type="STRING" id="3775.A0A1Q3AR99"/>
<dbReference type="PANTHER" id="PTHR36062">
    <property type="entry name" value="OS01G0687300 PROTEIN"/>
    <property type="match status" value="1"/>
</dbReference>
<evidence type="ECO:0000313" key="2">
    <source>
        <dbReference type="Proteomes" id="UP000187406"/>
    </source>
</evidence>
<dbReference type="PANTHER" id="PTHR36062:SF1">
    <property type="entry name" value="OS01G0687300 PROTEIN"/>
    <property type="match status" value="1"/>
</dbReference>
<proteinExistence type="predicted"/>
<organism evidence="1 2">
    <name type="scientific">Cephalotus follicularis</name>
    <name type="common">Albany pitcher plant</name>
    <dbReference type="NCBI Taxonomy" id="3775"/>
    <lineage>
        <taxon>Eukaryota</taxon>
        <taxon>Viridiplantae</taxon>
        <taxon>Streptophyta</taxon>
        <taxon>Embryophyta</taxon>
        <taxon>Tracheophyta</taxon>
        <taxon>Spermatophyta</taxon>
        <taxon>Magnoliopsida</taxon>
        <taxon>eudicotyledons</taxon>
        <taxon>Gunneridae</taxon>
        <taxon>Pentapetalae</taxon>
        <taxon>rosids</taxon>
        <taxon>fabids</taxon>
        <taxon>Oxalidales</taxon>
        <taxon>Cephalotaceae</taxon>
        <taxon>Cephalotus</taxon>
    </lineage>
</organism>
<gene>
    <name evidence="1" type="ORF">CFOL_v3_01783</name>
</gene>
<dbReference type="EMBL" id="BDDD01000062">
    <property type="protein sequence ID" value="GAV58249.1"/>
    <property type="molecule type" value="Genomic_DNA"/>
</dbReference>
<dbReference type="AlphaFoldDB" id="A0A1Q3AR99"/>
<dbReference type="InterPro" id="IPR037476">
    <property type="entry name" value="PCH1"/>
</dbReference>
<reference evidence="2" key="1">
    <citation type="submission" date="2016-04" db="EMBL/GenBank/DDBJ databases">
        <title>Cephalotus genome sequencing.</title>
        <authorList>
            <person name="Fukushima K."/>
            <person name="Hasebe M."/>
            <person name="Fang X."/>
        </authorList>
    </citation>
    <scope>NUCLEOTIDE SEQUENCE [LARGE SCALE GENOMIC DNA]</scope>
    <source>
        <strain evidence="2">cv. St1</strain>
    </source>
</reference>
<dbReference type="GO" id="GO:0010099">
    <property type="term" value="P:regulation of photomorphogenesis"/>
    <property type="evidence" value="ECO:0007669"/>
    <property type="project" value="InterPro"/>
</dbReference>